<proteinExistence type="predicted"/>
<keyword evidence="2" id="KW-1185">Reference proteome</keyword>
<dbReference type="Proteomes" id="UP000054928">
    <property type="component" value="Unassembled WGS sequence"/>
</dbReference>
<name>A0A0P1AHY0_PLAHL</name>
<dbReference type="AlphaFoldDB" id="A0A0P1AHY0"/>
<sequence length="86" mass="9482">MYLIQGNLSRPSFLHALIIPLKKKEDLKDAMDSNSQTGCTNGREVMKIEMKNLAISASAEAESGVAMEMSRVLLLLDFDSVYDTVS</sequence>
<organism evidence="1 2">
    <name type="scientific">Plasmopara halstedii</name>
    <name type="common">Downy mildew of sunflower</name>
    <dbReference type="NCBI Taxonomy" id="4781"/>
    <lineage>
        <taxon>Eukaryota</taxon>
        <taxon>Sar</taxon>
        <taxon>Stramenopiles</taxon>
        <taxon>Oomycota</taxon>
        <taxon>Peronosporomycetes</taxon>
        <taxon>Peronosporales</taxon>
        <taxon>Peronosporaceae</taxon>
        <taxon>Plasmopara</taxon>
    </lineage>
</organism>
<dbReference type="RefSeq" id="XP_024577149.1">
    <property type="nucleotide sequence ID" value="XM_024726476.1"/>
</dbReference>
<protein>
    <submittedName>
        <fullName evidence="1">Uncharacterized protein</fullName>
    </submittedName>
</protein>
<reference evidence="2" key="1">
    <citation type="submission" date="2014-09" db="EMBL/GenBank/DDBJ databases">
        <authorList>
            <person name="Sharma Rahul"/>
            <person name="Thines Marco"/>
        </authorList>
    </citation>
    <scope>NUCLEOTIDE SEQUENCE [LARGE SCALE GENOMIC DNA]</scope>
</reference>
<evidence type="ECO:0000313" key="1">
    <source>
        <dbReference type="EMBL" id="CEG40780.1"/>
    </source>
</evidence>
<accession>A0A0P1AHY0</accession>
<evidence type="ECO:0000313" key="2">
    <source>
        <dbReference type="Proteomes" id="UP000054928"/>
    </source>
</evidence>
<dbReference type="OrthoDB" id="126439at2759"/>
<dbReference type="GeneID" id="36406018"/>
<dbReference type="EMBL" id="CCYD01000523">
    <property type="protein sequence ID" value="CEG40780.1"/>
    <property type="molecule type" value="Genomic_DNA"/>
</dbReference>